<evidence type="ECO:0000256" key="4">
    <source>
        <dbReference type="ARBA" id="ARBA00022723"/>
    </source>
</evidence>
<dbReference type="PRINTS" id="PR00463">
    <property type="entry name" value="EP450I"/>
</dbReference>
<dbReference type="PRINTS" id="PR00385">
    <property type="entry name" value="P450"/>
</dbReference>
<protein>
    <submittedName>
        <fullName evidence="10">Cytochrome P450</fullName>
    </submittedName>
</protein>
<name>A0A6L7G4D0_9RHOB</name>
<dbReference type="GO" id="GO:0016020">
    <property type="term" value="C:membrane"/>
    <property type="evidence" value="ECO:0007669"/>
    <property type="project" value="UniProtKB-SubCell"/>
</dbReference>
<dbReference type="InterPro" id="IPR036396">
    <property type="entry name" value="Cyt_P450_sf"/>
</dbReference>
<keyword evidence="11" id="KW-1185">Reference proteome</keyword>
<keyword evidence="2 9" id="KW-0349">Heme</keyword>
<organism evidence="10 11">
    <name type="scientific">Pseudooceanicola albus</name>
    <dbReference type="NCBI Taxonomy" id="2692189"/>
    <lineage>
        <taxon>Bacteria</taxon>
        <taxon>Pseudomonadati</taxon>
        <taxon>Pseudomonadota</taxon>
        <taxon>Alphaproteobacteria</taxon>
        <taxon>Rhodobacterales</taxon>
        <taxon>Paracoccaceae</taxon>
        <taxon>Pseudooceanicola</taxon>
    </lineage>
</organism>
<dbReference type="GO" id="GO:0004497">
    <property type="term" value="F:monooxygenase activity"/>
    <property type="evidence" value="ECO:0007669"/>
    <property type="project" value="InterPro"/>
</dbReference>
<evidence type="ECO:0000256" key="6">
    <source>
        <dbReference type="ARBA" id="ARBA00023002"/>
    </source>
</evidence>
<evidence type="ECO:0000313" key="10">
    <source>
        <dbReference type="EMBL" id="MXN17503.1"/>
    </source>
</evidence>
<evidence type="ECO:0000256" key="2">
    <source>
        <dbReference type="ARBA" id="ARBA00022617"/>
    </source>
</evidence>
<dbReference type="GO" id="GO:0020037">
    <property type="term" value="F:heme binding"/>
    <property type="evidence" value="ECO:0007669"/>
    <property type="project" value="InterPro"/>
</dbReference>
<comment type="subcellular location">
    <subcellularLocation>
        <location evidence="1">Membrane</location>
    </subcellularLocation>
</comment>
<evidence type="ECO:0000256" key="1">
    <source>
        <dbReference type="ARBA" id="ARBA00004370"/>
    </source>
</evidence>
<keyword evidence="7 9" id="KW-0408">Iron</keyword>
<proteinExistence type="predicted"/>
<dbReference type="Pfam" id="PF00067">
    <property type="entry name" value="p450"/>
    <property type="match status" value="1"/>
</dbReference>
<comment type="caution">
    <text evidence="10">The sequence shown here is derived from an EMBL/GenBank/DDBJ whole genome shotgun (WGS) entry which is preliminary data.</text>
</comment>
<dbReference type="GO" id="GO:0005506">
    <property type="term" value="F:iron ion binding"/>
    <property type="evidence" value="ECO:0007669"/>
    <property type="project" value="InterPro"/>
</dbReference>
<dbReference type="InterPro" id="IPR001128">
    <property type="entry name" value="Cyt_P450"/>
</dbReference>
<dbReference type="EMBL" id="WUMU01000004">
    <property type="protein sequence ID" value="MXN17503.1"/>
    <property type="molecule type" value="Genomic_DNA"/>
</dbReference>
<dbReference type="SUPFAM" id="SSF48264">
    <property type="entry name" value="Cytochrome P450"/>
    <property type="match status" value="1"/>
</dbReference>
<evidence type="ECO:0000313" key="11">
    <source>
        <dbReference type="Proteomes" id="UP000477911"/>
    </source>
</evidence>
<accession>A0A6L7G4D0</accession>
<keyword evidence="4 9" id="KW-0479">Metal-binding</keyword>
<keyword evidence="5" id="KW-1133">Transmembrane helix</keyword>
<gene>
    <name evidence="10" type="ORF">GR170_06635</name>
</gene>
<sequence>MPPKPPSRPDRISLWARARLFRENVLAAQPERLYGAWMAEFRTPFFRSFLINQPELLTLVLKARPEDFPKADRLSEGLAPLLGQSVFQTNGALWARQRRIIDPAFAGGRLKDTVPAMQAAARASVARLAAQQGPVDIEAETSHFAADVIFRTLFSLPIEDGTAQRTFQLFRAYQRAQPILTAGALIPRPRWLRRRPPAEARHLAAEIRALIRQLTETRMAEIRAGTAPDDLATKIMTTVDPQTGQGFGIEEMVDQVAIFFLAGHETSASALSWALYLLAVHPDWQARAAAEARAGVPGLAGLGHRRLIRDIFRETLRLYPPLPMVLREARCPVHLRGRRVPRGAQVVISPWHLHRHRLLWDNPDGFDPARWQSANGQRGLRDAFLPFLAGPRVCLGAGFAMIEGQLFLCEVLSALELAPVPGRVPVPVSHLTLRSGQGIWLQLRPRGLDDDVAAPGDCHPPGSSVN</sequence>
<dbReference type="PANTHER" id="PTHR24282:SF211">
    <property type="entry name" value="CYTOCHROME P450-RELATED"/>
    <property type="match status" value="1"/>
</dbReference>
<reference evidence="10 11" key="1">
    <citation type="submission" date="2019-12" db="EMBL/GenBank/DDBJ databases">
        <authorList>
            <person name="Li M."/>
        </authorList>
    </citation>
    <scope>NUCLEOTIDE SEQUENCE [LARGE SCALE GENOMIC DNA]</scope>
    <source>
        <strain evidence="10 11">GBMRC 2024</strain>
    </source>
</reference>
<comment type="cofactor">
    <cofactor evidence="9">
        <name>heme</name>
        <dbReference type="ChEBI" id="CHEBI:30413"/>
    </cofactor>
</comment>
<dbReference type="GO" id="GO:0016705">
    <property type="term" value="F:oxidoreductase activity, acting on paired donors, with incorporation or reduction of molecular oxygen"/>
    <property type="evidence" value="ECO:0007669"/>
    <property type="project" value="InterPro"/>
</dbReference>
<evidence type="ECO:0000256" key="7">
    <source>
        <dbReference type="ARBA" id="ARBA00023004"/>
    </source>
</evidence>
<evidence type="ECO:0000256" key="3">
    <source>
        <dbReference type="ARBA" id="ARBA00022692"/>
    </source>
</evidence>
<keyword evidence="6" id="KW-0560">Oxidoreductase</keyword>
<keyword evidence="3" id="KW-0812">Transmembrane</keyword>
<dbReference type="PANTHER" id="PTHR24282">
    <property type="entry name" value="CYTOCHROME P450 FAMILY MEMBER"/>
    <property type="match status" value="1"/>
</dbReference>
<keyword evidence="8" id="KW-0472">Membrane</keyword>
<feature type="binding site" description="axial binding residue" evidence="9">
    <location>
        <position position="394"/>
    </location>
    <ligand>
        <name>heme</name>
        <dbReference type="ChEBI" id="CHEBI:30413"/>
    </ligand>
    <ligandPart>
        <name>Fe</name>
        <dbReference type="ChEBI" id="CHEBI:18248"/>
    </ligandPart>
</feature>
<dbReference type="InterPro" id="IPR002401">
    <property type="entry name" value="Cyt_P450_E_grp-I"/>
</dbReference>
<dbReference type="InterPro" id="IPR050665">
    <property type="entry name" value="Cytochrome_P450_Monooxygen"/>
</dbReference>
<evidence type="ECO:0000256" key="8">
    <source>
        <dbReference type="ARBA" id="ARBA00023136"/>
    </source>
</evidence>
<dbReference type="Proteomes" id="UP000477911">
    <property type="component" value="Unassembled WGS sequence"/>
</dbReference>
<evidence type="ECO:0000256" key="5">
    <source>
        <dbReference type="ARBA" id="ARBA00022989"/>
    </source>
</evidence>
<dbReference type="Gene3D" id="1.10.630.10">
    <property type="entry name" value="Cytochrome P450"/>
    <property type="match status" value="1"/>
</dbReference>
<evidence type="ECO:0000256" key="9">
    <source>
        <dbReference type="PIRSR" id="PIRSR602401-1"/>
    </source>
</evidence>
<dbReference type="AlphaFoldDB" id="A0A6L7G4D0"/>